<keyword evidence="2" id="KW-0238">DNA-binding</keyword>
<evidence type="ECO:0000313" key="6">
    <source>
        <dbReference type="EMBL" id="NSJ50386.1"/>
    </source>
</evidence>
<accession>A0AAW5C0I5</accession>
<evidence type="ECO:0000256" key="3">
    <source>
        <dbReference type="ARBA" id="ARBA00023163"/>
    </source>
</evidence>
<keyword evidence="3" id="KW-0804">Transcription</keyword>
<feature type="domain" description="HTH marR-type" evidence="4">
    <location>
        <begin position="1"/>
        <end position="145"/>
    </location>
</feature>
<dbReference type="EMBL" id="JAAITT010000025">
    <property type="protein sequence ID" value="NSJ50386.1"/>
    <property type="molecule type" value="Genomic_DNA"/>
</dbReference>
<evidence type="ECO:0000313" key="8">
    <source>
        <dbReference type="Proteomes" id="UP001299608"/>
    </source>
</evidence>
<name>A0AAW5C0I5_9FIRM</name>
<dbReference type="PROSITE" id="PS01117">
    <property type="entry name" value="HTH_MARR_1"/>
    <property type="match status" value="1"/>
</dbReference>
<dbReference type="InterPro" id="IPR011991">
    <property type="entry name" value="ArsR-like_HTH"/>
</dbReference>
<dbReference type="SMART" id="SM00347">
    <property type="entry name" value="HTH_MARR"/>
    <property type="match status" value="1"/>
</dbReference>
<dbReference type="InterPro" id="IPR000835">
    <property type="entry name" value="HTH_MarR-typ"/>
</dbReference>
<evidence type="ECO:0000256" key="1">
    <source>
        <dbReference type="ARBA" id="ARBA00023015"/>
    </source>
</evidence>
<evidence type="ECO:0000313" key="5">
    <source>
        <dbReference type="EMBL" id="MCG4745673.1"/>
    </source>
</evidence>
<dbReference type="Proteomes" id="UP001299608">
    <property type="component" value="Unassembled WGS sequence"/>
</dbReference>
<evidence type="ECO:0000313" key="7">
    <source>
        <dbReference type="Proteomes" id="UP000669239"/>
    </source>
</evidence>
<dbReference type="RefSeq" id="WP_165642537.1">
    <property type="nucleotide sequence ID" value="NZ_BAABZL010000001.1"/>
</dbReference>
<sequence>MTDHTPDYRTVGEHFLDFTITFFNLAKSKYQQQNQIKANSVGFQALILLNQTGRSAPTMSELAARLEITKQQLTKLVNDLEEKGLVKREHDSRNRRQVYLYITPTGAAIVSQLKEAMLSCTVAGLAGYSEEELAELDNCLLKLSGLLSRFNPDAPGAVKCPEFPSL</sequence>
<dbReference type="PANTHER" id="PTHR33164">
    <property type="entry name" value="TRANSCRIPTIONAL REGULATOR, MARR FAMILY"/>
    <property type="match status" value="1"/>
</dbReference>
<reference evidence="6 7" key="1">
    <citation type="journal article" date="2020" name="Cell Host Microbe">
        <title>Functional and Genomic Variation between Human-Derived Isolates of Lachnospiraceae Reveals Inter- and Intra-Species Diversity.</title>
        <authorList>
            <person name="Sorbara M.T."/>
            <person name="Littmann E.R."/>
            <person name="Fontana E."/>
            <person name="Moody T.U."/>
            <person name="Kohout C.E."/>
            <person name="Gjonbalaj M."/>
            <person name="Eaton V."/>
            <person name="Seok R."/>
            <person name="Leiner I.M."/>
            <person name="Pamer E.G."/>
        </authorList>
    </citation>
    <scope>NUCLEOTIDE SEQUENCE [LARGE SCALE GENOMIC DNA]</scope>
    <source>
        <strain evidence="6 7">MSK.1.17</strain>
    </source>
</reference>
<organism evidence="5 8">
    <name type="scientific">Enterocloster aldenensis</name>
    <dbReference type="NCBI Taxonomy" id="358742"/>
    <lineage>
        <taxon>Bacteria</taxon>
        <taxon>Bacillati</taxon>
        <taxon>Bacillota</taxon>
        <taxon>Clostridia</taxon>
        <taxon>Lachnospirales</taxon>
        <taxon>Lachnospiraceae</taxon>
        <taxon>Enterocloster</taxon>
    </lineage>
</organism>
<dbReference type="CDD" id="cd00090">
    <property type="entry name" value="HTH_ARSR"/>
    <property type="match status" value="1"/>
</dbReference>
<dbReference type="PANTHER" id="PTHR33164:SF43">
    <property type="entry name" value="HTH-TYPE TRANSCRIPTIONAL REPRESSOR YETL"/>
    <property type="match status" value="1"/>
</dbReference>
<proteinExistence type="predicted"/>
<dbReference type="InterPro" id="IPR039422">
    <property type="entry name" value="MarR/SlyA-like"/>
</dbReference>
<keyword evidence="1" id="KW-0805">Transcription regulation</keyword>
<reference evidence="5" key="3">
    <citation type="submission" date="2022-01" db="EMBL/GenBank/DDBJ databases">
        <title>Collection of gut derived symbiotic bacterial strains cultured from healthy donors.</title>
        <authorList>
            <person name="Lin H."/>
            <person name="Kohout C."/>
            <person name="Waligurski E."/>
            <person name="Pamer E.G."/>
        </authorList>
    </citation>
    <scope>NUCLEOTIDE SEQUENCE</scope>
    <source>
        <strain evidence="5">DFI.6.55</strain>
    </source>
</reference>
<keyword evidence="7" id="KW-1185">Reference proteome</keyword>
<dbReference type="SUPFAM" id="SSF46785">
    <property type="entry name" value="Winged helix' DNA-binding domain"/>
    <property type="match status" value="1"/>
</dbReference>
<dbReference type="PRINTS" id="PR00598">
    <property type="entry name" value="HTHMARR"/>
</dbReference>
<dbReference type="Proteomes" id="UP000669239">
    <property type="component" value="Unassembled WGS sequence"/>
</dbReference>
<evidence type="ECO:0000259" key="4">
    <source>
        <dbReference type="PROSITE" id="PS50995"/>
    </source>
</evidence>
<protein>
    <submittedName>
        <fullName evidence="5">MarR family transcriptional regulator</fullName>
    </submittedName>
</protein>
<comment type="caution">
    <text evidence="5">The sequence shown here is derived from an EMBL/GenBank/DDBJ whole genome shotgun (WGS) entry which is preliminary data.</text>
</comment>
<gene>
    <name evidence="6" type="ORF">G5B36_17000</name>
    <name evidence="5" type="ORF">L0N08_09655</name>
</gene>
<dbReference type="AlphaFoldDB" id="A0AAW5C0I5"/>
<dbReference type="EMBL" id="JAKNGE010000010">
    <property type="protein sequence ID" value="MCG4745673.1"/>
    <property type="molecule type" value="Genomic_DNA"/>
</dbReference>
<dbReference type="PROSITE" id="PS50995">
    <property type="entry name" value="HTH_MARR_2"/>
    <property type="match status" value="1"/>
</dbReference>
<dbReference type="GeneID" id="97204958"/>
<dbReference type="GO" id="GO:0006950">
    <property type="term" value="P:response to stress"/>
    <property type="evidence" value="ECO:0007669"/>
    <property type="project" value="TreeGrafter"/>
</dbReference>
<evidence type="ECO:0000256" key="2">
    <source>
        <dbReference type="ARBA" id="ARBA00023125"/>
    </source>
</evidence>
<dbReference type="GO" id="GO:0003677">
    <property type="term" value="F:DNA binding"/>
    <property type="evidence" value="ECO:0007669"/>
    <property type="project" value="UniProtKB-KW"/>
</dbReference>
<reference evidence="6" key="2">
    <citation type="submission" date="2020-02" db="EMBL/GenBank/DDBJ databases">
        <authorList>
            <person name="Littmann E."/>
            <person name="Sorbara M."/>
        </authorList>
    </citation>
    <scope>NUCLEOTIDE SEQUENCE</scope>
    <source>
        <strain evidence="6">MSK.1.17</strain>
    </source>
</reference>
<dbReference type="Pfam" id="PF12802">
    <property type="entry name" value="MarR_2"/>
    <property type="match status" value="1"/>
</dbReference>
<dbReference type="Gene3D" id="1.10.10.10">
    <property type="entry name" value="Winged helix-like DNA-binding domain superfamily/Winged helix DNA-binding domain"/>
    <property type="match status" value="1"/>
</dbReference>
<dbReference type="InterPro" id="IPR036388">
    <property type="entry name" value="WH-like_DNA-bd_sf"/>
</dbReference>
<dbReference type="GO" id="GO:0003700">
    <property type="term" value="F:DNA-binding transcription factor activity"/>
    <property type="evidence" value="ECO:0007669"/>
    <property type="project" value="InterPro"/>
</dbReference>
<dbReference type="InterPro" id="IPR036390">
    <property type="entry name" value="WH_DNA-bd_sf"/>
</dbReference>
<dbReference type="InterPro" id="IPR023187">
    <property type="entry name" value="Tscrpt_reg_MarR-type_CS"/>
</dbReference>